<evidence type="ECO:0000256" key="1">
    <source>
        <dbReference type="SAM" id="Coils"/>
    </source>
</evidence>
<name>A0ABV1ECW1_9FIRM</name>
<keyword evidence="3" id="KW-1185">Reference proteome</keyword>
<proteinExistence type="predicted"/>
<organism evidence="2 3">
    <name type="scientific">Pseudoflavonifractor intestinihominis</name>
    <dbReference type="NCBI Taxonomy" id="3133171"/>
    <lineage>
        <taxon>Bacteria</taxon>
        <taxon>Bacillati</taxon>
        <taxon>Bacillota</taxon>
        <taxon>Clostridia</taxon>
        <taxon>Eubacteriales</taxon>
        <taxon>Oscillospiraceae</taxon>
        <taxon>Pseudoflavonifractor</taxon>
    </lineage>
</organism>
<comment type="caution">
    <text evidence="2">The sequence shown here is derived from an EMBL/GenBank/DDBJ whole genome shotgun (WGS) entry which is preliminary data.</text>
</comment>
<sequence>YLESKQLRTTEDLEALLNSMQEQIDELKKSASGTQARIKELDELLRMADYYQQGKPVADKLKTIRFDTFRQKYKAEHENVLRTFYMAERKLKNQWVDGKLPVHAWRKEKSKLETEYQALQQKIAPLYADTKRLWAIHYSIYQVQHEQERQNVVTRQKKQEIEH</sequence>
<gene>
    <name evidence="2" type="ORF">WMO64_17075</name>
</gene>
<evidence type="ECO:0000313" key="2">
    <source>
        <dbReference type="EMBL" id="MEQ2445159.1"/>
    </source>
</evidence>
<dbReference type="Proteomes" id="UP001464378">
    <property type="component" value="Unassembled WGS sequence"/>
</dbReference>
<evidence type="ECO:0008006" key="4">
    <source>
        <dbReference type="Google" id="ProtNLM"/>
    </source>
</evidence>
<accession>A0ABV1ECW1</accession>
<feature type="coiled-coil region" evidence="1">
    <location>
        <begin position="10"/>
        <end position="44"/>
    </location>
</feature>
<dbReference type="EMBL" id="JBBMFK010000075">
    <property type="protein sequence ID" value="MEQ2445159.1"/>
    <property type="molecule type" value="Genomic_DNA"/>
</dbReference>
<feature type="non-terminal residue" evidence="2">
    <location>
        <position position="1"/>
    </location>
</feature>
<reference evidence="2 3" key="1">
    <citation type="submission" date="2024-03" db="EMBL/GenBank/DDBJ databases">
        <title>Human intestinal bacterial collection.</title>
        <authorList>
            <person name="Pauvert C."/>
            <person name="Hitch T.C.A."/>
            <person name="Clavel T."/>
        </authorList>
    </citation>
    <scope>NUCLEOTIDE SEQUENCE [LARGE SCALE GENOMIC DNA]</scope>
    <source>
        <strain evidence="2 3">CLA-AP-H29</strain>
    </source>
</reference>
<keyword evidence="1" id="KW-0175">Coiled coil</keyword>
<evidence type="ECO:0000313" key="3">
    <source>
        <dbReference type="Proteomes" id="UP001464378"/>
    </source>
</evidence>
<protein>
    <recommendedName>
        <fullName evidence="4">Mobilization protein</fullName>
    </recommendedName>
</protein>